<evidence type="ECO:0000313" key="3">
    <source>
        <dbReference type="Proteomes" id="UP001163823"/>
    </source>
</evidence>
<dbReference type="Proteomes" id="UP001163823">
    <property type="component" value="Chromosome 3"/>
</dbReference>
<evidence type="ECO:0000256" key="1">
    <source>
        <dbReference type="SAM" id="MobiDB-lite"/>
    </source>
</evidence>
<feature type="region of interest" description="Disordered" evidence="1">
    <location>
        <begin position="76"/>
        <end position="96"/>
    </location>
</feature>
<name>A0AAD7VGM4_QUISA</name>
<organism evidence="2 3">
    <name type="scientific">Quillaja saponaria</name>
    <name type="common">Soap bark tree</name>
    <dbReference type="NCBI Taxonomy" id="32244"/>
    <lineage>
        <taxon>Eukaryota</taxon>
        <taxon>Viridiplantae</taxon>
        <taxon>Streptophyta</taxon>
        <taxon>Embryophyta</taxon>
        <taxon>Tracheophyta</taxon>
        <taxon>Spermatophyta</taxon>
        <taxon>Magnoliopsida</taxon>
        <taxon>eudicotyledons</taxon>
        <taxon>Gunneridae</taxon>
        <taxon>Pentapetalae</taxon>
        <taxon>rosids</taxon>
        <taxon>fabids</taxon>
        <taxon>Fabales</taxon>
        <taxon>Quillajaceae</taxon>
        <taxon>Quillaja</taxon>
    </lineage>
</organism>
<reference evidence="2" key="1">
    <citation type="journal article" date="2023" name="Science">
        <title>Elucidation of the pathway for biosynthesis of saponin adjuvants from the soapbark tree.</title>
        <authorList>
            <person name="Reed J."/>
            <person name="Orme A."/>
            <person name="El-Demerdash A."/>
            <person name="Owen C."/>
            <person name="Martin L.B.B."/>
            <person name="Misra R.C."/>
            <person name="Kikuchi S."/>
            <person name="Rejzek M."/>
            <person name="Martin A.C."/>
            <person name="Harkess A."/>
            <person name="Leebens-Mack J."/>
            <person name="Louveau T."/>
            <person name="Stephenson M.J."/>
            <person name="Osbourn A."/>
        </authorList>
    </citation>
    <scope>NUCLEOTIDE SEQUENCE</scope>
    <source>
        <strain evidence="2">S10</strain>
    </source>
</reference>
<proteinExistence type="predicted"/>
<dbReference type="EMBL" id="JARAOO010000003">
    <property type="protein sequence ID" value="KAJ7974889.1"/>
    <property type="molecule type" value="Genomic_DNA"/>
</dbReference>
<dbReference type="AlphaFoldDB" id="A0AAD7VGM4"/>
<keyword evidence="3" id="KW-1185">Reference proteome</keyword>
<sequence>MKYVKLHKYDLREDHEPCQLLESSEYRTGMASDIEAVKTTPTPVKGAPRGTPRMKRLISAMQKVVKNKERLRVAYHGKDDSDDLFEGGRSTDGAAT</sequence>
<protein>
    <submittedName>
        <fullName evidence="2">Uncharacterized protein</fullName>
    </submittedName>
</protein>
<dbReference type="KEGG" id="qsa:O6P43_004889"/>
<evidence type="ECO:0000313" key="2">
    <source>
        <dbReference type="EMBL" id="KAJ7974889.1"/>
    </source>
</evidence>
<comment type="caution">
    <text evidence="2">The sequence shown here is derived from an EMBL/GenBank/DDBJ whole genome shotgun (WGS) entry which is preliminary data.</text>
</comment>
<accession>A0AAD7VGM4</accession>
<gene>
    <name evidence="2" type="ORF">O6P43_004889</name>
</gene>